<feature type="region of interest" description="Disordered" evidence="4">
    <location>
        <begin position="1202"/>
        <end position="1233"/>
    </location>
</feature>
<keyword evidence="8" id="KW-1185">Reference proteome</keyword>
<proteinExistence type="inferred from homology"/>
<feature type="compositionally biased region" description="Low complexity" evidence="4">
    <location>
        <begin position="807"/>
        <end position="827"/>
    </location>
</feature>
<protein>
    <recommendedName>
        <fullName evidence="3">Formin-like protein</fullName>
    </recommendedName>
</protein>
<evidence type="ECO:0000313" key="7">
    <source>
        <dbReference type="EMBL" id="CAH8382249.1"/>
    </source>
</evidence>
<dbReference type="Proteomes" id="UP001642260">
    <property type="component" value="Unassembled WGS sequence"/>
</dbReference>
<comment type="caution">
    <text evidence="7">The sequence shown here is derived from an EMBL/GenBank/DDBJ whole genome shotgun (WGS) entry which is preliminary data.</text>
</comment>
<reference evidence="7 8" key="1">
    <citation type="submission" date="2022-03" db="EMBL/GenBank/DDBJ databases">
        <authorList>
            <person name="Macdonald S."/>
            <person name="Ahmed S."/>
            <person name="Newling K."/>
        </authorList>
    </citation>
    <scope>NUCLEOTIDE SEQUENCE [LARGE SCALE GENOMIC DNA]</scope>
</reference>
<feature type="compositionally biased region" description="Pro residues" evidence="4">
    <location>
        <begin position="566"/>
        <end position="576"/>
    </location>
</feature>
<organism evidence="7 8">
    <name type="scientific">Eruca vesicaria subsp. sativa</name>
    <name type="common">Garden rocket</name>
    <name type="synonym">Eruca sativa</name>
    <dbReference type="NCBI Taxonomy" id="29727"/>
    <lineage>
        <taxon>Eukaryota</taxon>
        <taxon>Viridiplantae</taxon>
        <taxon>Streptophyta</taxon>
        <taxon>Embryophyta</taxon>
        <taxon>Tracheophyta</taxon>
        <taxon>Spermatophyta</taxon>
        <taxon>Magnoliopsida</taxon>
        <taxon>eudicotyledons</taxon>
        <taxon>Gunneridae</taxon>
        <taxon>Pentapetalae</taxon>
        <taxon>rosids</taxon>
        <taxon>malvids</taxon>
        <taxon>Brassicales</taxon>
        <taxon>Brassicaceae</taxon>
        <taxon>Brassiceae</taxon>
        <taxon>Eruca</taxon>
    </lineage>
</organism>
<dbReference type="PROSITE" id="PS51182">
    <property type="entry name" value="C2_TENSIN"/>
    <property type="match status" value="1"/>
</dbReference>
<feature type="compositionally biased region" description="Pro residues" evidence="4">
    <location>
        <begin position="495"/>
        <end position="507"/>
    </location>
</feature>
<dbReference type="GO" id="GO:0004721">
    <property type="term" value="F:phosphoprotein phosphatase activity"/>
    <property type="evidence" value="ECO:0007669"/>
    <property type="project" value="UniProtKB-KW"/>
</dbReference>
<feature type="compositionally biased region" description="Basic and acidic residues" evidence="4">
    <location>
        <begin position="854"/>
        <end position="866"/>
    </location>
</feature>
<feature type="compositionally biased region" description="Pro residues" evidence="4">
    <location>
        <begin position="687"/>
        <end position="697"/>
    </location>
</feature>
<feature type="compositionally biased region" description="Pro residues" evidence="4">
    <location>
        <begin position="755"/>
        <end position="781"/>
    </location>
</feature>
<dbReference type="PANTHER" id="PTHR45733:SF17">
    <property type="entry name" value="FORMIN-LIKE PROTEIN 14"/>
    <property type="match status" value="1"/>
</dbReference>
<evidence type="ECO:0000259" key="6">
    <source>
        <dbReference type="PROSITE" id="PS51444"/>
    </source>
</evidence>
<dbReference type="SMART" id="SM00498">
    <property type="entry name" value="FH2"/>
    <property type="match status" value="1"/>
</dbReference>
<dbReference type="FunFam" id="1.20.58.2220:FF:000020">
    <property type="entry name" value="Formin-like protein"/>
    <property type="match status" value="1"/>
</dbReference>
<keyword evidence="2" id="KW-0378">Hydrolase</keyword>
<feature type="domain" description="C2 tensin-type" evidence="5">
    <location>
        <begin position="200"/>
        <end position="339"/>
    </location>
</feature>
<feature type="compositionally biased region" description="Pro residues" evidence="4">
    <location>
        <begin position="587"/>
        <end position="597"/>
    </location>
</feature>
<feature type="compositionally biased region" description="Pro residues" evidence="4">
    <location>
        <begin position="604"/>
        <end position="617"/>
    </location>
</feature>
<feature type="compositionally biased region" description="Polar residues" evidence="4">
    <location>
        <begin position="471"/>
        <end position="493"/>
    </location>
</feature>
<dbReference type="InterPro" id="IPR051144">
    <property type="entry name" value="Formin_homology_domain"/>
</dbReference>
<keyword evidence="2" id="KW-0904">Protein phosphatase</keyword>
<comment type="similarity">
    <text evidence="1">Belongs to the formin-like family. Class-II subfamily.</text>
</comment>
<feature type="compositionally biased region" description="Pro residues" evidence="4">
    <location>
        <begin position="668"/>
        <end position="680"/>
    </location>
</feature>
<dbReference type="InterPro" id="IPR014020">
    <property type="entry name" value="Tensin_C2-dom"/>
</dbReference>
<evidence type="ECO:0000256" key="3">
    <source>
        <dbReference type="RuleBase" id="RU361260"/>
    </source>
</evidence>
<dbReference type="SMART" id="SM01326">
    <property type="entry name" value="PTEN_C2"/>
    <property type="match status" value="1"/>
</dbReference>
<feature type="compositionally biased region" description="Low complexity" evidence="4">
    <location>
        <begin position="530"/>
        <end position="539"/>
    </location>
</feature>
<dbReference type="FunFam" id="3.90.190.10:FF:000165">
    <property type="entry name" value="Formin-like protein"/>
    <property type="match status" value="1"/>
</dbReference>
<evidence type="ECO:0000313" key="8">
    <source>
        <dbReference type="Proteomes" id="UP001642260"/>
    </source>
</evidence>
<evidence type="ECO:0000256" key="2">
    <source>
        <dbReference type="ARBA" id="ARBA00022912"/>
    </source>
</evidence>
<dbReference type="AlphaFoldDB" id="A0ABC8LF47"/>
<feature type="compositionally biased region" description="Pro residues" evidence="4">
    <location>
        <begin position="739"/>
        <end position="748"/>
    </location>
</feature>
<evidence type="ECO:0000259" key="5">
    <source>
        <dbReference type="PROSITE" id="PS51182"/>
    </source>
</evidence>
<dbReference type="Gene3D" id="1.20.58.2220">
    <property type="entry name" value="Formin, FH2 domain"/>
    <property type="match status" value="1"/>
</dbReference>
<dbReference type="InterPro" id="IPR029021">
    <property type="entry name" value="Prot-tyrosine_phosphatase-like"/>
</dbReference>
<evidence type="ECO:0000256" key="4">
    <source>
        <dbReference type="SAM" id="MobiDB-lite"/>
    </source>
</evidence>
<dbReference type="PROSITE" id="PS51444">
    <property type="entry name" value="FH2"/>
    <property type="match status" value="1"/>
</dbReference>
<feature type="domain" description="FH2" evidence="6">
    <location>
        <begin position="824"/>
        <end position="1223"/>
    </location>
</feature>
<dbReference type="Gene3D" id="3.90.190.10">
    <property type="entry name" value="Protein tyrosine phosphatase superfamily"/>
    <property type="match status" value="1"/>
</dbReference>
<dbReference type="PANTHER" id="PTHR45733">
    <property type="entry name" value="FORMIN-J"/>
    <property type="match status" value="1"/>
</dbReference>
<feature type="compositionally biased region" description="Low complexity" evidence="4">
    <location>
        <begin position="657"/>
        <end position="667"/>
    </location>
</feature>
<feature type="compositionally biased region" description="Pro residues" evidence="4">
    <location>
        <begin position="722"/>
        <end position="732"/>
    </location>
</feature>
<dbReference type="Pfam" id="PF10409">
    <property type="entry name" value="PTEN_C2"/>
    <property type="match status" value="1"/>
</dbReference>
<dbReference type="EMBL" id="CAKOAT010547376">
    <property type="protein sequence ID" value="CAH8382249.1"/>
    <property type="molecule type" value="Genomic_DNA"/>
</dbReference>
<feature type="compositionally biased region" description="Pro residues" evidence="4">
    <location>
        <begin position="647"/>
        <end position="656"/>
    </location>
</feature>
<dbReference type="Gene3D" id="2.60.40.1110">
    <property type="match status" value="1"/>
</dbReference>
<name>A0ABC8LF47_ERUVS</name>
<dbReference type="InterPro" id="IPR015425">
    <property type="entry name" value="FH2_Formin"/>
</dbReference>
<evidence type="ECO:0000256" key="1">
    <source>
        <dbReference type="ARBA" id="ARBA00006468"/>
    </source>
</evidence>
<feature type="compositionally biased region" description="Pro residues" evidence="4">
    <location>
        <begin position="548"/>
        <end position="559"/>
    </location>
</feature>
<feature type="compositionally biased region" description="Pro residues" evidence="4">
    <location>
        <begin position="628"/>
        <end position="637"/>
    </location>
</feature>
<feature type="region of interest" description="Disordered" evidence="4">
    <location>
        <begin position="850"/>
        <end position="869"/>
    </location>
</feature>
<sequence>MSLLSRFFYKRPPDGLLEFADRVYVFDSCFCTEVLEDDLYQIFLHQVINDLHEDFPDSSFLAFNFREGEKRSVFAETLCEYDVTVLEYPRQYEGCPLLPLSLIQHFLRVCENWLSRGNRQDVILLHCERGGWPLLAFVLASFLIFRKVHSGERRTLEIVHREAPKGLLQLLSPLNPFPSQLRYLQYVARRNINPEWPPPERSLSLDCLIIRAIPNFDSQHGCRPIIRIFGRNYSSTSGLSTEMLYSMSNKTKPLRHYRQAECDVIKIDIQCWVQGDVVLECVHMDLEPEREVMMFRVMFNTAFIRSNILMLNSDNLDILWEAKDHYPKGFRAEVLFGEVENALPQKVPTPIVNGDETGGLPIEAFSKVQELFSGVDLAENGDDAALWLLKQLAAINDAKEFTRFRPRGSFYMNSPDSEEETNTSSAADSSDEGFDGVHRPRIPLYYDNDDTEDIPIPFAPESSEEPHEFSRGQQQEVPSKDSVQPSALTSSATLLPPPPPPPPPPPFSVNKVTSIGSLSSQPPSPPPLSLPSFSSRDPLTISHQPINKTPPPPPPPPPFSRSISPPLAPPPPPPPLSGSTENKLQAQPPPPPPPPPFSRSISPPSAPPPPPPPPPPSFGSTGNKIQAQPPPPPPHPPIRVSLTKCVPSPPPPPPQPTSHSGPARANPPSAPPPPPPPPPKANSSNAPMPPPPPPLPAPARANTPSAPPPPPPPPEANISNAPMPPPPPPLPPSSGKLGAPPPPPPHPPSSAKLGAPPPPPPPPLSKTPAPPPSKTPTPPPALGRVTSNGPPPLGAKGSNAPPPPPAAGRGRASTGVGRGRGVSVPTGAPKKTVLKPLHWSKVTRAAKGSLWADDTQKQENEPRAPEIDISELESLFSAASDTGAKKSTGRRGSSISKPEKVQLVDLRRANNCEIMLTKIKIPLPDMLSAVLALDSSVLDIDQVENLIRFCPTKEEMELLRNYTGDREMLGKCEQFFMELMKVPRIEAKLRVFGFKITFASQAEDLKSCLNTINAATKEVKESAKLRQIMQTILTLGNALNQGTARGSAVGFKLDSLLKLSDTRARNNKMTLMHYLCKLLGEKLPELLDFANDLVHLEAASKMELKTLAEEMQAFDKGLKKVEQELIASENDGAISLGFRKVLTEFLATAEAQVKSLTSLYTESGRNADSLCHYFGEDPSKCPFEKVTQILTIFMKTFIKSREENEKQAEADKKMLEKEAMKEKPLVKKDGADS</sequence>
<dbReference type="SUPFAM" id="SSF49562">
    <property type="entry name" value="C2 domain (Calcium/lipid-binding domain, CaLB)"/>
    <property type="match status" value="1"/>
</dbReference>
<feature type="compositionally biased region" description="Pro residues" evidence="4">
    <location>
        <begin position="705"/>
        <end position="715"/>
    </location>
</feature>
<dbReference type="SUPFAM" id="SSF52799">
    <property type="entry name" value="(Phosphotyrosine protein) phosphatases II"/>
    <property type="match status" value="1"/>
</dbReference>
<dbReference type="SUPFAM" id="SSF101447">
    <property type="entry name" value="Formin homology 2 domain (FH2 domain)"/>
    <property type="match status" value="1"/>
</dbReference>
<gene>
    <name evidence="7" type="ORF">ERUC_LOCUS34732</name>
</gene>
<feature type="region of interest" description="Disordered" evidence="4">
    <location>
        <begin position="408"/>
        <end position="839"/>
    </location>
</feature>
<dbReference type="InterPro" id="IPR042201">
    <property type="entry name" value="FH2_Formin_sf"/>
</dbReference>
<dbReference type="Pfam" id="PF02181">
    <property type="entry name" value="FH2"/>
    <property type="match status" value="1"/>
</dbReference>
<dbReference type="InterPro" id="IPR035892">
    <property type="entry name" value="C2_domain_sf"/>
</dbReference>
<accession>A0ABC8LF47</accession>